<dbReference type="PRINTS" id="PR00344">
    <property type="entry name" value="BCTRLSENSOR"/>
</dbReference>
<dbReference type="InterPro" id="IPR005467">
    <property type="entry name" value="His_kinase_dom"/>
</dbReference>
<dbReference type="OrthoDB" id="176608at2"/>
<dbReference type="KEGG" id="vbh:CMV30_03745"/>
<dbReference type="Pfam" id="PF00072">
    <property type="entry name" value="Response_reg"/>
    <property type="match status" value="1"/>
</dbReference>
<dbReference type="SMART" id="SM00448">
    <property type="entry name" value="REC"/>
    <property type="match status" value="1"/>
</dbReference>
<dbReference type="InterPro" id="IPR036097">
    <property type="entry name" value="HisK_dim/P_sf"/>
</dbReference>
<name>A0A290Q389_9BACT</name>
<evidence type="ECO:0000313" key="7">
    <source>
        <dbReference type="EMBL" id="ATC63139.1"/>
    </source>
</evidence>
<accession>A0A290Q389</accession>
<dbReference type="InterPro" id="IPR004358">
    <property type="entry name" value="Sig_transdc_His_kin-like_C"/>
</dbReference>
<dbReference type="PANTHER" id="PTHR43547:SF2">
    <property type="entry name" value="HYBRID SIGNAL TRANSDUCTION HISTIDINE KINASE C"/>
    <property type="match status" value="1"/>
</dbReference>
<dbReference type="CDD" id="cd00082">
    <property type="entry name" value="HisKA"/>
    <property type="match status" value="1"/>
</dbReference>
<comment type="catalytic activity">
    <reaction evidence="1">
        <text>ATP + protein L-histidine = ADP + protein N-phospho-L-histidine.</text>
        <dbReference type="EC" id="2.7.13.3"/>
    </reaction>
</comment>
<evidence type="ECO:0000259" key="6">
    <source>
        <dbReference type="PROSITE" id="PS50110"/>
    </source>
</evidence>
<organism evidence="7 8">
    <name type="scientific">Nibricoccus aquaticus</name>
    <dbReference type="NCBI Taxonomy" id="2576891"/>
    <lineage>
        <taxon>Bacteria</taxon>
        <taxon>Pseudomonadati</taxon>
        <taxon>Verrucomicrobiota</taxon>
        <taxon>Opitutia</taxon>
        <taxon>Opitutales</taxon>
        <taxon>Opitutaceae</taxon>
        <taxon>Nibricoccus</taxon>
    </lineage>
</organism>
<dbReference type="SUPFAM" id="SSF52172">
    <property type="entry name" value="CheY-like"/>
    <property type="match status" value="1"/>
</dbReference>
<keyword evidence="3 4" id="KW-0597">Phosphoprotein</keyword>
<feature type="domain" description="Response regulatory" evidence="6">
    <location>
        <begin position="454"/>
        <end position="567"/>
    </location>
</feature>
<dbReference type="Gene3D" id="1.10.287.130">
    <property type="match status" value="1"/>
</dbReference>
<dbReference type="Pfam" id="PF02518">
    <property type="entry name" value="HATPase_c"/>
    <property type="match status" value="1"/>
</dbReference>
<dbReference type="InterPro" id="IPR003594">
    <property type="entry name" value="HATPase_dom"/>
</dbReference>
<evidence type="ECO:0000313" key="8">
    <source>
        <dbReference type="Proteomes" id="UP000217265"/>
    </source>
</evidence>
<evidence type="ECO:0000256" key="2">
    <source>
        <dbReference type="ARBA" id="ARBA00012438"/>
    </source>
</evidence>
<dbReference type="Pfam" id="PF00512">
    <property type="entry name" value="HisKA"/>
    <property type="match status" value="1"/>
</dbReference>
<dbReference type="PANTHER" id="PTHR43547">
    <property type="entry name" value="TWO-COMPONENT HISTIDINE KINASE"/>
    <property type="match status" value="1"/>
</dbReference>
<dbReference type="Gene3D" id="3.40.50.2300">
    <property type="match status" value="1"/>
</dbReference>
<dbReference type="Gene3D" id="3.30.450.20">
    <property type="entry name" value="PAS domain"/>
    <property type="match status" value="1"/>
</dbReference>
<dbReference type="PROSITE" id="PS50109">
    <property type="entry name" value="HIS_KIN"/>
    <property type="match status" value="1"/>
</dbReference>
<dbReference type="Gene3D" id="3.30.565.10">
    <property type="entry name" value="Histidine kinase-like ATPase, C-terminal domain"/>
    <property type="match status" value="1"/>
</dbReference>
<dbReference type="RefSeq" id="WP_096054771.1">
    <property type="nucleotide sequence ID" value="NZ_CP023344.1"/>
</dbReference>
<evidence type="ECO:0000259" key="5">
    <source>
        <dbReference type="PROSITE" id="PS50109"/>
    </source>
</evidence>
<dbReference type="InterPro" id="IPR036890">
    <property type="entry name" value="HATPase_C_sf"/>
</dbReference>
<dbReference type="SUPFAM" id="SSF55785">
    <property type="entry name" value="PYP-like sensor domain (PAS domain)"/>
    <property type="match status" value="1"/>
</dbReference>
<gene>
    <name evidence="7" type="ORF">CMV30_03745</name>
</gene>
<evidence type="ECO:0000256" key="1">
    <source>
        <dbReference type="ARBA" id="ARBA00000085"/>
    </source>
</evidence>
<feature type="modified residue" description="4-aspartylphosphate" evidence="4">
    <location>
        <position position="503"/>
    </location>
</feature>
<proteinExistence type="predicted"/>
<reference evidence="7 8" key="1">
    <citation type="submission" date="2017-09" db="EMBL/GenBank/DDBJ databases">
        <title>Complete genome sequence of Verrucomicrobial strain HZ-65, isolated from freshwater.</title>
        <authorList>
            <person name="Choi A."/>
        </authorList>
    </citation>
    <scope>NUCLEOTIDE SEQUENCE [LARGE SCALE GENOMIC DNA]</scope>
    <source>
        <strain evidence="7 8">HZ-65</strain>
    </source>
</reference>
<dbReference type="GO" id="GO:0000155">
    <property type="term" value="F:phosphorelay sensor kinase activity"/>
    <property type="evidence" value="ECO:0007669"/>
    <property type="project" value="InterPro"/>
</dbReference>
<dbReference type="SUPFAM" id="SSF55874">
    <property type="entry name" value="ATPase domain of HSP90 chaperone/DNA topoisomerase II/histidine kinase"/>
    <property type="match status" value="1"/>
</dbReference>
<dbReference type="InterPro" id="IPR001789">
    <property type="entry name" value="Sig_transdc_resp-reg_receiver"/>
</dbReference>
<evidence type="ECO:0000256" key="4">
    <source>
        <dbReference type="PROSITE-ProRule" id="PRU00169"/>
    </source>
</evidence>
<dbReference type="AlphaFoldDB" id="A0A290Q389"/>
<dbReference type="SMART" id="SM00388">
    <property type="entry name" value="HisKA"/>
    <property type="match status" value="1"/>
</dbReference>
<dbReference type="PROSITE" id="PS50110">
    <property type="entry name" value="RESPONSE_REGULATORY"/>
    <property type="match status" value="1"/>
</dbReference>
<sequence>MDADSIAGGPNLMLDLHGWVSPLIERAPLPMVEVEGKLHSVCSMNAAFCRLLGKTSEQLIGKPFGQIVRNGQTCTDLLDRVYQTGEFETHVDSDHSAENPAFWLYAMWPTLGADKKPARVVIQLTKSVHFHRDVAAMNEALLISGLRQHELREEAEKSNTRSQGEIAYQKVTEVALRNLNELLRSATGVAEQANRAKDDFLAALSHELRTPLTPVLIAASALREDPRLPSDVRLQLAMIERNVALEARLIDDLLDLTKISNGKLRLRSEMCDAHSLIGLAIEIVRDDACDKEITIERLFTATHSGLIADPARFQQVVWNLLRNAVKFTPRGGKISVRTADENITPKETWLRIEVSDTGIGIDPSGLEQIFLPFDQGGLTGNHRFGGVGLGLAIARAVVQMHGGRITAESPGTNQGAKFIVSLPGALDPPPGVAETALPFSQSPVVSGESLQKLRLLVVEDHVTTLNALLRLLRRDGHQVVAAMSVAEALAAAAENTFDLVISDLGLPDGTGTELMEKLRASHGLRGVALSGYGMEEDLTRSAAAGFIAHLTKPVAIAELRRVVATVGSPTP</sequence>
<feature type="domain" description="Histidine kinase" evidence="5">
    <location>
        <begin position="203"/>
        <end position="426"/>
    </location>
</feature>
<dbReference type="EMBL" id="CP023344">
    <property type="protein sequence ID" value="ATC63139.1"/>
    <property type="molecule type" value="Genomic_DNA"/>
</dbReference>
<evidence type="ECO:0000256" key="3">
    <source>
        <dbReference type="ARBA" id="ARBA00022553"/>
    </source>
</evidence>
<keyword evidence="8" id="KW-1185">Reference proteome</keyword>
<dbReference type="InterPro" id="IPR003661">
    <property type="entry name" value="HisK_dim/P_dom"/>
</dbReference>
<dbReference type="CDD" id="cd16922">
    <property type="entry name" value="HATPase_EvgS-ArcB-TorS-like"/>
    <property type="match status" value="1"/>
</dbReference>
<dbReference type="SUPFAM" id="SSF47384">
    <property type="entry name" value="Homodimeric domain of signal transducing histidine kinase"/>
    <property type="match status" value="1"/>
</dbReference>
<dbReference type="InterPro" id="IPR011006">
    <property type="entry name" value="CheY-like_superfamily"/>
</dbReference>
<protein>
    <recommendedName>
        <fullName evidence="2">histidine kinase</fullName>
        <ecNumber evidence="2">2.7.13.3</ecNumber>
    </recommendedName>
</protein>
<dbReference type="InterPro" id="IPR035965">
    <property type="entry name" value="PAS-like_dom_sf"/>
</dbReference>
<dbReference type="SMART" id="SM00387">
    <property type="entry name" value="HATPase_c"/>
    <property type="match status" value="1"/>
</dbReference>
<dbReference type="EC" id="2.7.13.3" evidence="2"/>
<dbReference type="Proteomes" id="UP000217265">
    <property type="component" value="Chromosome"/>
</dbReference>